<dbReference type="Proteomes" id="UP000764110">
    <property type="component" value="Unassembled WGS sequence"/>
</dbReference>
<organism evidence="5 6">
    <name type="scientific">Metarhizium humberi</name>
    <dbReference type="NCBI Taxonomy" id="2596975"/>
    <lineage>
        <taxon>Eukaryota</taxon>
        <taxon>Fungi</taxon>
        <taxon>Dikarya</taxon>
        <taxon>Ascomycota</taxon>
        <taxon>Pezizomycotina</taxon>
        <taxon>Sordariomycetes</taxon>
        <taxon>Hypocreomycetidae</taxon>
        <taxon>Hypocreales</taxon>
        <taxon>Clavicipitaceae</taxon>
        <taxon>Metarhizium</taxon>
    </lineage>
</organism>
<feature type="compositionally biased region" description="Basic residues" evidence="4">
    <location>
        <begin position="1137"/>
        <end position="1149"/>
    </location>
</feature>
<dbReference type="Gene3D" id="1.10.287.370">
    <property type="match status" value="1"/>
</dbReference>
<reference evidence="5 6" key="1">
    <citation type="submission" date="2020-07" db="EMBL/GenBank/DDBJ databases">
        <title>Metarhizium humberi genome.</title>
        <authorList>
            <person name="Lysoe E."/>
        </authorList>
    </citation>
    <scope>NUCLEOTIDE SEQUENCE [LARGE SCALE GENOMIC DNA]</scope>
    <source>
        <strain evidence="5 6">ESALQ1638</strain>
    </source>
</reference>
<dbReference type="CDD" id="cd23156">
    <property type="entry name" value="Prefoldin_3"/>
    <property type="match status" value="1"/>
</dbReference>
<dbReference type="GO" id="GO:0015631">
    <property type="term" value="F:tubulin binding"/>
    <property type="evidence" value="ECO:0007669"/>
    <property type="project" value="TreeGrafter"/>
</dbReference>
<evidence type="ECO:0000256" key="3">
    <source>
        <dbReference type="ARBA" id="ARBA00023186"/>
    </source>
</evidence>
<evidence type="ECO:0000256" key="1">
    <source>
        <dbReference type="ARBA" id="ARBA00010048"/>
    </source>
</evidence>
<keyword evidence="3" id="KW-0143">Chaperone</keyword>
<gene>
    <name evidence="5" type="ORF">MHUMG1_03291</name>
</gene>
<dbReference type="GO" id="GO:0005737">
    <property type="term" value="C:cytoplasm"/>
    <property type="evidence" value="ECO:0007669"/>
    <property type="project" value="TreeGrafter"/>
</dbReference>
<dbReference type="GO" id="GO:0007017">
    <property type="term" value="P:microtubule-based process"/>
    <property type="evidence" value="ECO:0007669"/>
    <property type="project" value="TreeGrafter"/>
</dbReference>
<evidence type="ECO:0008006" key="7">
    <source>
        <dbReference type="Google" id="ProtNLM"/>
    </source>
</evidence>
<feature type="compositionally biased region" description="Polar residues" evidence="4">
    <location>
        <begin position="45"/>
        <end position="56"/>
    </location>
</feature>
<feature type="region of interest" description="Disordered" evidence="4">
    <location>
        <begin position="1131"/>
        <end position="1158"/>
    </location>
</feature>
<dbReference type="InterPro" id="IPR004127">
    <property type="entry name" value="Prefoldin_subunit_alpha"/>
</dbReference>
<feature type="region of interest" description="Disordered" evidence="4">
    <location>
        <begin position="34"/>
        <end position="60"/>
    </location>
</feature>
<dbReference type="PANTHER" id="PTHR12409:SF0">
    <property type="entry name" value="PREFOLDIN SUBUNIT 3"/>
    <property type="match status" value="1"/>
</dbReference>
<dbReference type="GO" id="GO:0006457">
    <property type="term" value="P:protein folding"/>
    <property type="evidence" value="ECO:0007669"/>
    <property type="project" value="InterPro"/>
</dbReference>
<dbReference type="AlphaFoldDB" id="A0A9P8S911"/>
<dbReference type="PANTHER" id="PTHR12409">
    <property type="entry name" value="PREFOLDIN SUBUNIT 3"/>
    <property type="match status" value="1"/>
</dbReference>
<dbReference type="SUPFAM" id="SSF46579">
    <property type="entry name" value="Prefoldin"/>
    <property type="match status" value="1"/>
</dbReference>
<evidence type="ECO:0000256" key="2">
    <source>
        <dbReference type="ARBA" id="ARBA00011695"/>
    </source>
</evidence>
<comment type="subunit">
    <text evidence="2">Heterohexamer of two PFD-alpha type and four PFD-beta type subunits.</text>
</comment>
<dbReference type="EMBL" id="JACEFI010000004">
    <property type="protein sequence ID" value="KAH0599174.1"/>
    <property type="molecule type" value="Genomic_DNA"/>
</dbReference>
<feature type="region of interest" description="Disordered" evidence="4">
    <location>
        <begin position="254"/>
        <end position="281"/>
    </location>
</feature>
<proteinExistence type="inferred from homology"/>
<comment type="caution">
    <text evidence="5">The sequence shown here is derived from an EMBL/GenBank/DDBJ whole genome shotgun (WGS) entry which is preliminary data.</text>
</comment>
<evidence type="ECO:0000313" key="6">
    <source>
        <dbReference type="Proteomes" id="UP000764110"/>
    </source>
</evidence>
<evidence type="ECO:0000313" key="5">
    <source>
        <dbReference type="EMBL" id="KAH0599174.1"/>
    </source>
</evidence>
<dbReference type="InterPro" id="IPR016655">
    <property type="entry name" value="PFD3"/>
</dbReference>
<comment type="similarity">
    <text evidence="1">Belongs to the prefoldin subunit alpha family.</text>
</comment>
<evidence type="ECO:0000256" key="4">
    <source>
        <dbReference type="SAM" id="MobiDB-lite"/>
    </source>
</evidence>
<dbReference type="GO" id="GO:0007021">
    <property type="term" value="P:tubulin complex assembly"/>
    <property type="evidence" value="ECO:0007669"/>
    <property type="project" value="TreeGrafter"/>
</dbReference>
<dbReference type="GO" id="GO:0016272">
    <property type="term" value="C:prefoldin complex"/>
    <property type="evidence" value="ECO:0007669"/>
    <property type="project" value="InterPro"/>
</dbReference>
<dbReference type="Pfam" id="PF02996">
    <property type="entry name" value="Prefoldin"/>
    <property type="match status" value="1"/>
</dbReference>
<protein>
    <recommendedName>
        <fullName evidence="7">Prefoldin subunit 3</fullName>
    </recommendedName>
</protein>
<name>A0A9P8S911_9HYPO</name>
<keyword evidence="6" id="KW-1185">Reference proteome</keyword>
<accession>A0A9P8S911</accession>
<sequence length="1261" mass="142535">MVHHRPLAKAVCRKWAASKLQILLCTDWRQANKDGNRRQGAGVNPHSSGNDGTATNPRGIPYAPFVDRVEDYVATREEVEPTLRSFQEMISKYQFMEMNLQRRMAGLKDKIPEIQKTLDTVRFLKLRKDETEPIETTFELNETLYSRANIPATSEVYIWLGANVMLSYTIDEAETLLSSKLATADTSLSHCEEDLDFLREQITTMEVATARVYNWEVVQKRKDKSGEEVTKVSTSLTGTGPKVGAQRAFAKQNNLRHATCDGPRRRTRPDSTRSHSPSIVRNSTRQLLEHMSSSQLLEKVLGRNPYADSWRKRIARFRTIRLPILLLQEILRQEELQSAGGSGLLELLPTLQENKAILKHPSLAGHTQKAIERYVYILRGQDDEERCKRYLEDPTSIPLFIFHFLLRQSSGISDPVTLQRMIESSHAYYNCRRADNTILEGNRQSSRDGSEKMLDIDRANFNLIMRLLVHHCRRLEPRFVVKLADSAAQYIQNMPISAQGERKVFTTQCDIFNGCLQILRPLPHVHVAQRSTPNAYFWEAQRILLSMSAGLPKPLLVDRGGFRAIREVLSGQAKNHAEVYSAARHASSWPPYLQPGHGMDERADPEDNWSRAVSAGMLMQEAGFAKDEVDDAVDILQGMTQDGTPTIQQRAMISKRRRIGVWEASIRATRNAQEAWDRFRNPPKEGMKPGLHQYSAMFEKLVLREVEPDGSISPGDKALNFPTQHEANLAEFERARLRPPSISELYQHMRLNGVEPDGSCLCILVANAASLDIAHQYLRDSPEKSRIIRNLIAEEPDAGLLRLVGMGLFAAYLQVCLRVEGRRAGNQLQRVIRLAESRLSHEQSRWAPFIWGTILKELSRHHHALRISLHQQLDLMLRVMDAIEKVDGVQLSTFTQFHKGVRKAVRQQLNSVFTKDAEKEALAKSPLTQALFCQMCMASVDYAHPRRSLLHQGLGQEDSFPMAGAEVLLLKEAKARIKYMFWTLEQRERHAQTYLDGYQIAPLEAMNSRRDAARSDHAHDYMLTLGYLGEFEEMGRLLEWLIQQWGQFNVASAVNEMDEAPPQADFFETLCVFRLVAEPMLGNGRVSTLLQTLADSGLNWTWPDDEAVKTYAEVHHDESISTLRRVCLPLASGAGGPHRRQHRRKRRRPSPQAAPGQAPEVLVIGHRRLVSNFRNIPSTAAAFLPAWFAMAPSFQRPIVPSIRNCTADTSSMVPQAGTTTGAAHMCIVCVAESFGQVHLHDAGMPSPPGSPFAVLAQKHWP</sequence>
<dbReference type="InterPro" id="IPR009053">
    <property type="entry name" value="Prefoldin"/>
</dbReference>
<feature type="compositionally biased region" description="Basic and acidic residues" evidence="4">
    <location>
        <begin position="258"/>
        <end position="273"/>
    </location>
</feature>
<dbReference type="FunFam" id="1.10.287.370:FF:000001">
    <property type="entry name" value="Prefoldin subunit 3"/>
    <property type="match status" value="1"/>
</dbReference>